<evidence type="ECO:0000259" key="9">
    <source>
        <dbReference type="PROSITE" id="PS51194"/>
    </source>
</evidence>
<dbReference type="GO" id="GO:0007005">
    <property type="term" value="P:mitochondrion organization"/>
    <property type="evidence" value="ECO:0007669"/>
    <property type="project" value="TreeGrafter"/>
</dbReference>
<dbReference type="InterPro" id="IPR040079">
    <property type="entry name" value="Glutathione_S-Trfase"/>
</dbReference>
<feature type="compositionally biased region" description="Basic and acidic residues" evidence="8">
    <location>
        <begin position="64"/>
        <end position="75"/>
    </location>
</feature>
<dbReference type="Proteomes" id="UP000054495">
    <property type="component" value="Unassembled WGS sequence"/>
</dbReference>
<dbReference type="PROSITE" id="PS51194">
    <property type="entry name" value="HELICASE_CTER"/>
    <property type="match status" value="1"/>
</dbReference>
<reference evidence="10 11" key="1">
    <citation type="submission" date="2013-05" db="EMBL/GenBank/DDBJ databases">
        <title>Draft genome of the parasitic nematode Anyclostoma ceylanicum.</title>
        <authorList>
            <person name="Mitreva M."/>
        </authorList>
    </citation>
    <scope>NUCLEOTIDE SEQUENCE [LARGE SCALE GENOMIC DNA]</scope>
</reference>
<evidence type="ECO:0000313" key="11">
    <source>
        <dbReference type="Proteomes" id="UP000054495"/>
    </source>
</evidence>
<dbReference type="SFLD" id="SFLDG01180">
    <property type="entry name" value="SUF1"/>
    <property type="match status" value="1"/>
</dbReference>
<dbReference type="SMART" id="SM00490">
    <property type="entry name" value="HELICc"/>
    <property type="match status" value="1"/>
</dbReference>
<dbReference type="CDD" id="cd18787">
    <property type="entry name" value="SF2_C_DEAD"/>
    <property type="match status" value="1"/>
</dbReference>
<dbReference type="InterPro" id="IPR027417">
    <property type="entry name" value="P-loop_NTPase"/>
</dbReference>
<accession>A0A0D6LJJ3</accession>
<feature type="region of interest" description="Disordered" evidence="8">
    <location>
        <begin position="34"/>
        <end position="90"/>
    </location>
</feature>
<gene>
    <name evidence="10" type="ORF">ANCCEY_10777</name>
</gene>
<dbReference type="Pfam" id="PF10568">
    <property type="entry name" value="Tom37"/>
    <property type="match status" value="1"/>
</dbReference>
<keyword evidence="4" id="KW-1000">Mitochondrion outer membrane</keyword>
<name>A0A0D6LJJ3_9BILA</name>
<evidence type="ECO:0000256" key="8">
    <source>
        <dbReference type="SAM" id="MobiDB-lite"/>
    </source>
</evidence>
<evidence type="ECO:0000256" key="1">
    <source>
        <dbReference type="ARBA" id="ARBA00004294"/>
    </source>
</evidence>
<keyword evidence="3" id="KW-0813">Transport</keyword>
<evidence type="ECO:0000256" key="4">
    <source>
        <dbReference type="ARBA" id="ARBA00022787"/>
    </source>
</evidence>
<dbReference type="InterPro" id="IPR033468">
    <property type="entry name" value="Metaxin_GST"/>
</dbReference>
<keyword evidence="10" id="KW-0547">Nucleotide-binding</keyword>
<dbReference type="EMBL" id="KE125221">
    <property type="protein sequence ID" value="EPB70131.1"/>
    <property type="molecule type" value="Genomic_DNA"/>
</dbReference>
<keyword evidence="5" id="KW-0653">Protein transport</keyword>
<dbReference type="InterPro" id="IPR036282">
    <property type="entry name" value="Glutathione-S-Trfase_C_sf"/>
</dbReference>
<keyword evidence="6" id="KW-0496">Mitochondrion</keyword>
<sequence length="620" mass="70229">MKSRKRSSSGKLGAKRALEKEAKILVPWSLDLDDDASSSDLEQGTKALNISAPANSLEEEGESNSEKSDGEMESKDTDEEDATVNADKESVTTSWVSNATLFPAEIVKENLAELSYVNGLPEPIAKLVQEKIESWFPVQKAVLPCLLQDIVHIPVIRPRDIAISAPTGLMRATCLADILATRWAPRKILLSATLSRDVEELHMWNLHQPRLFRADESKSKEIMENDWKRVLVFTNEKESSLRLSILISRLAKSKFTVEQLTGDLFGNRRAKVLKRFKNGTTRVLICSDVLSRGVDVEAVDCVVNYDLPKNDRLFVHRAGRTGRAGKSGHVLSLADGEARKIFVKNVLRKNGLWVNAEEIVVEKQTLEPHLHRYEKALAHLKRTIEEKKAANPSNDQALSYEYAECLAAQAFLRMAHLSYFVKQRPNAEFISPTGKVPLLKVRRTLIPEFSGIVDFVAKKGVKLCAHLSDAQVAEMRAHMSVMDVLLRNVEMYVMWKHNETYTQLTRYRYGSVYKWPLNWILPAMKRREILTKLHDSGWADRSTEEVLEQYEKALRALSSQLGSKPYLFGNQPTEADALLFGHLFTIITMSLPCMDLKNAILNYTNLQDFVTRVETEYFKI</sequence>
<dbReference type="GO" id="GO:0001401">
    <property type="term" value="C:SAM complex"/>
    <property type="evidence" value="ECO:0007669"/>
    <property type="project" value="InterPro"/>
</dbReference>
<dbReference type="Gene3D" id="3.40.50.300">
    <property type="entry name" value="P-loop containing nucleotide triphosphate hydrolases"/>
    <property type="match status" value="1"/>
</dbReference>
<proteinExistence type="inferred from homology"/>
<keyword evidence="7" id="KW-0472">Membrane</keyword>
<evidence type="ECO:0000313" key="10">
    <source>
        <dbReference type="EMBL" id="EPB70131.1"/>
    </source>
</evidence>
<dbReference type="Gene3D" id="1.20.1050.10">
    <property type="match status" value="1"/>
</dbReference>
<dbReference type="GO" id="GO:0015031">
    <property type="term" value="P:protein transport"/>
    <property type="evidence" value="ECO:0007669"/>
    <property type="project" value="UniProtKB-KW"/>
</dbReference>
<dbReference type="Pfam" id="PF00271">
    <property type="entry name" value="Helicase_C"/>
    <property type="match status" value="1"/>
</dbReference>
<dbReference type="SUPFAM" id="SSF52540">
    <property type="entry name" value="P-loop containing nucleoside triphosphate hydrolases"/>
    <property type="match status" value="1"/>
</dbReference>
<dbReference type="SUPFAM" id="SSF47616">
    <property type="entry name" value="GST C-terminal domain-like"/>
    <property type="match status" value="1"/>
</dbReference>
<keyword evidence="10" id="KW-0378">Hydrolase</keyword>
<dbReference type="InterPro" id="IPR019564">
    <property type="entry name" value="Sam37/metaxin_N"/>
</dbReference>
<dbReference type="GO" id="GO:0004386">
    <property type="term" value="F:helicase activity"/>
    <property type="evidence" value="ECO:0007669"/>
    <property type="project" value="UniProtKB-KW"/>
</dbReference>
<dbReference type="PANTHER" id="PTHR12289:SF38">
    <property type="entry name" value="METAXIN-2"/>
    <property type="match status" value="1"/>
</dbReference>
<organism evidence="10 11">
    <name type="scientific">Ancylostoma ceylanicum</name>
    <dbReference type="NCBI Taxonomy" id="53326"/>
    <lineage>
        <taxon>Eukaryota</taxon>
        <taxon>Metazoa</taxon>
        <taxon>Ecdysozoa</taxon>
        <taxon>Nematoda</taxon>
        <taxon>Chromadorea</taxon>
        <taxon>Rhabditida</taxon>
        <taxon>Rhabditina</taxon>
        <taxon>Rhabditomorpha</taxon>
        <taxon>Strongyloidea</taxon>
        <taxon>Ancylostomatidae</taxon>
        <taxon>Ancylostomatinae</taxon>
        <taxon>Ancylostoma</taxon>
    </lineage>
</organism>
<dbReference type="InterPro" id="IPR050931">
    <property type="entry name" value="Mito_Protein_Transport_Metaxin"/>
</dbReference>
<evidence type="ECO:0000256" key="7">
    <source>
        <dbReference type="ARBA" id="ARBA00023136"/>
    </source>
</evidence>
<evidence type="ECO:0000256" key="2">
    <source>
        <dbReference type="ARBA" id="ARBA00009170"/>
    </source>
</evidence>
<dbReference type="PANTHER" id="PTHR12289">
    <property type="entry name" value="METAXIN RELATED"/>
    <property type="match status" value="1"/>
</dbReference>
<protein>
    <submittedName>
        <fullName evidence="10">Helicase protein</fullName>
    </submittedName>
</protein>
<comment type="subcellular location">
    <subcellularLocation>
        <location evidence="1">Mitochondrion outer membrane</location>
    </subcellularLocation>
</comment>
<dbReference type="InterPro" id="IPR001650">
    <property type="entry name" value="Helicase_C-like"/>
</dbReference>
<evidence type="ECO:0000256" key="5">
    <source>
        <dbReference type="ARBA" id="ARBA00022927"/>
    </source>
</evidence>
<keyword evidence="10" id="KW-0067">ATP-binding</keyword>
<feature type="domain" description="Helicase C-terminal" evidence="9">
    <location>
        <begin position="218"/>
        <end position="367"/>
    </location>
</feature>
<evidence type="ECO:0000256" key="6">
    <source>
        <dbReference type="ARBA" id="ARBA00023128"/>
    </source>
</evidence>
<keyword evidence="10" id="KW-0347">Helicase</keyword>
<evidence type="ECO:0000256" key="3">
    <source>
        <dbReference type="ARBA" id="ARBA00022448"/>
    </source>
</evidence>
<dbReference type="SFLD" id="SFLDS00019">
    <property type="entry name" value="Glutathione_Transferase_(cytos"/>
    <property type="match status" value="1"/>
</dbReference>
<comment type="similarity">
    <text evidence="2">Belongs to the metaxin family.</text>
</comment>
<keyword evidence="11" id="KW-1185">Reference proteome</keyword>
<dbReference type="AlphaFoldDB" id="A0A0D6LJJ3"/>
<dbReference type="Pfam" id="PF17171">
    <property type="entry name" value="GST_C_6"/>
    <property type="match status" value="1"/>
</dbReference>